<organism evidence="2 3">
    <name type="scientific">Bugula neritina</name>
    <name type="common">Brown bryozoan</name>
    <name type="synonym">Sertularia neritina</name>
    <dbReference type="NCBI Taxonomy" id="10212"/>
    <lineage>
        <taxon>Eukaryota</taxon>
        <taxon>Metazoa</taxon>
        <taxon>Spiralia</taxon>
        <taxon>Lophotrochozoa</taxon>
        <taxon>Bryozoa</taxon>
        <taxon>Gymnolaemata</taxon>
        <taxon>Cheilostomatida</taxon>
        <taxon>Flustrina</taxon>
        <taxon>Buguloidea</taxon>
        <taxon>Bugulidae</taxon>
        <taxon>Bugula</taxon>
    </lineage>
</organism>
<sequence length="995" mass="112866">MEHLTGCWYEDSLADFLKPWVDEMSVEPLSLEMLRRLEKAEVIHSNCDIPEHCSLTEVIRTNLVKDFMSKVLLATTDAVDASALLRFMVKEEGCLILQCLLKFGTKTLGSLDDLFYLLWYILKLKRSTEINLFTLVEINVVCSVCVQLIADICKTEAQSNRLKLSNESLTEFNAFTTNVLLERRMCKSEERLSVDQLMSHTVQAYSAAASLVRDCKVIEDSSVLTILREVASAFHSFTTDERHHSLPSDLEQDTSVLSASIAGLLHVLESVLHKVNSLSHAMSLSADVITLLDHMLCPLIQGLVYSNRYDDVKVIVFTLFRVVKRMKLTKTKYVHNLGCVRKKHRHCETMAGLHHHHQVMLVTRPTGKECGTACVTRLLLNVYQQIPLTTFKMEMVTRLSEDTGCCCMSYSDYINPLIANLPDESEANQHTIMSSLTHVLLHTLSGNLVGGYLGCVLCSPGSALNPDISVGIESIQKMLCSNSKEINIRIVLQQLYTMITLCNSHLVFVLYRTVFKPILDLFYSDRDVVSQDSVRLSLKSLTRAFTQDDCADHFLSSAFGMKILEKCVAEYSTSLPLVLQIFSQLMQLRSEEQVLSPLLKMLLGEPEVKQADTEFVMIELVYHTPDFNEPLSDKHMFLMREKWSCAHRLLHQSALFRSGFQASNGLQFLLTMISDILRNLITNHTLQSTRYAFLSDLFSTLIGCLLICIHHSLLFNKKVFTIETLCTEISTEFRRCDYTVNTKKCIDRSFRILRLLLQASSYKLPAASHESDLLHGRTSDNSVTTSNSMGNDWENSDSASVSSNSEYEADDESYQDGANVTLCSYIDLSQPDLWMLTFELMTCQQLTLTVEQQVILLNDFSKQLRLQDGWKCIRHKIELTEKLLTHYSDVLLHSNSNPLTAILLSLVEYTCHLQITSGLLLQLLTFLKVSQFKENLLRSVHTIITQSRCMPHCSISFPLEKGNTENTMSLIVSQIARYRQQAHLRTALALFGWRN</sequence>
<gene>
    <name evidence="2" type="ORF">EB796_002585</name>
</gene>
<evidence type="ECO:0000313" key="3">
    <source>
        <dbReference type="Proteomes" id="UP000593567"/>
    </source>
</evidence>
<dbReference type="EMBL" id="VXIV02000304">
    <property type="protein sequence ID" value="KAF6039094.1"/>
    <property type="molecule type" value="Genomic_DNA"/>
</dbReference>
<feature type="compositionally biased region" description="Low complexity" evidence="1">
    <location>
        <begin position="796"/>
        <end position="805"/>
    </location>
</feature>
<feature type="compositionally biased region" description="Polar residues" evidence="1">
    <location>
        <begin position="779"/>
        <end position="790"/>
    </location>
</feature>
<evidence type="ECO:0000313" key="2">
    <source>
        <dbReference type="EMBL" id="KAF6039094.1"/>
    </source>
</evidence>
<evidence type="ECO:0000256" key="1">
    <source>
        <dbReference type="SAM" id="MobiDB-lite"/>
    </source>
</evidence>
<accession>A0A7J7KLM1</accession>
<dbReference type="Proteomes" id="UP000593567">
    <property type="component" value="Unassembled WGS sequence"/>
</dbReference>
<keyword evidence="3" id="KW-1185">Reference proteome</keyword>
<reference evidence="2" key="1">
    <citation type="submission" date="2020-06" db="EMBL/GenBank/DDBJ databases">
        <title>Draft genome of Bugula neritina, a colonial animal packing powerful symbionts and potential medicines.</title>
        <authorList>
            <person name="Rayko M."/>
        </authorList>
    </citation>
    <scope>NUCLEOTIDE SEQUENCE [LARGE SCALE GENOMIC DNA]</scope>
    <source>
        <strain evidence="2">Kwan_BN1</strain>
    </source>
</reference>
<dbReference type="AlphaFoldDB" id="A0A7J7KLM1"/>
<feature type="region of interest" description="Disordered" evidence="1">
    <location>
        <begin position="773"/>
        <end position="812"/>
    </location>
</feature>
<proteinExistence type="predicted"/>
<protein>
    <submittedName>
        <fullName evidence="2">LYST</fullName>
    </submittedName>
</protein>
<name>A0A7J7KLM1_BUGNE</name>
<comment type="caution">
    <text evidence="2">The sequence shown here is derived from an EMBL/GenBank/DDBJ whole genome shotgun (WGS) entry which is preliminary data.</text>
</comment>